<evidence type="ECO:0000256" key="5">
    <source>
        <dbReference type="ARBA" id="ARBA00022777"/>
    </source>
</evidence>
<dbReference type="Gene3D" id="3.30.565.10">
    <property type="entry name" value="Histidine kinase-like ATPase, C-terminal domain"/>
    <property type="match status" value="1"/>
</dbReference>
<feature type="transmembrane region" description="Helical" evidence="7">
    <location>
        <begin position="12"/>
        <end position="34"/>
    </location>
</feature>
<keyword evidence="7" id="KW-1133">Transmembrane helix</keyword>
<evidence type="ECO:0000256" key="2">
    <source>
        <dbReference type="ARBA" id="ARBA00012438"/>
    </source>
</evidence>
<dbReference type="PROSITE" id="PS50109">
    <property type="entry name" value="HIS_KIN"/>
    <property type="match status" value="1"/>
</dbReference>
<protein>
    <recommendedName>
        <fullName evidence="2">histidine kinase</fullName>
        <ecNumber evidence="2">2.7.13.3</ecNumber>
    </recommendedName>
</protein>
<comment type="caution">
    <text evidence="9">The sequence shown here is derived from an EMBL/GenBank/DDBJ whole genome shotgun (WGS) entry which is preliminary data.</text>
</comment>
<evidence type="ECO:0000256" key="3">
    <source>
        <dbReference type="ARBA" id="ARBA00022553"/>
    </source>
</evidence>
<gene>
    <name evidence="9" type="ORF">ACK2TP_11105</name>
</gene>
<dbReference type="SMART" id="SM00387">
    <property type="entry name" value="HATPase_c"/>
    <property type="match status" value="1"/>
</dbReference>
<reference evidence="9 10" key="1">
    <citation type="submission" date="2024-12" db="EMBL/GenBank/DDBJ databases">
        <authorList>
            <person name="Lee Y."/>
        </authorList>
    </citation>
    <scope>NUCLEOTIDE SEQUENCE [LARGE SCALE GENOMIC DNA]</scope>
    <source>
        <strain evidence="9 10">03SUJ4</strain>
    </source>
</reference>
<dbReference type="InterPro" id="IPR003594">
    <property type="entry name" value="HATPase_dom"/>
</dbReference>
<keyword evidence="7" id="KW-0472">Membrane</keyword>
<evidence type="ECO:0000256" key="1">
    <source>
        <dbReference type="ARBA" id="ARBA00000085"/>
    </source>
</evidence>
<evidence type="ECO:0000256" key="6">
    <source>
        <dbReference type="ARBA" id="ARBA00023012"/>
    </source>
</evidence>
<feature type="transmembrane region" description="Helical" evidence="7">
    <location>
        <begin position="40"/>
        <end position="66"/>
    </location>
</feature>
<dbReference type="InterPro" id="IPR005467">
    <property type="entry name" value="His_kinase_dom"/>
</dbReference>
<dbReference type="InterPro" id="IPR003661">
    <property type="entry name" value="HisK_dim/P_dom"/>
</dbReference>
<evidence type="ECO:0000313" key="10">
    <source>
        <dbReference type="Proteomes" id="UP001634747"/>
    </source>
</evidence>
<dbReference type="SMART" id="SM00388">
    <property type="entry name" value="HisKA"/>
    <property type="match status" value="1"/>
</dbReference>
<dbReference type="EC" id="2.7.13.3" evidence="2"/>
<keyword evidence="5 9" id="KW-0418">Kinase</keyword>
<dbReference type="InterPro" id="IPR004358">
    <property type="entry name" value="Sig_transdc_His_kin-like_C"/>
</dbReference>
<keyword evidence="10" id="KW-1185">Reference proteome</keyword>
<proteinExistence type="predicted"/>
<dbReference type="InterPro" id="IPR050351">
    <property type="entry name" value="BphY/WalK/GraS-like"/>
</dbReference>
<evidence type="ECO:0000256" key="7">
    <source>
        <dbReference type="SAM" id="Phobius"/>
    </source>
</evidence>
<feature type="domain" description="Histidine kinase" evidence="8">
    <location>
        <begin position="81"/>
        <end position="304"/>
    </location>
</feature>
<keyword evidence="3" id="KW-0597">Phosphoprotein</keyword>
<dbReference type="InterPro" id="IPR036097">
    <property type="entry name" value="HisK_dim/P_sf"/>
</dbReference>
<keyword evidence="7" id="KW-0812">Transmembrane</keyword>
<keyword evidence="6" id="KW-0902">Two-component regulatory system</keyword>
<evidence type="ECO:0000256" key="4">
    <source>
        <dbReference type="ARBA" id="ARBA00022679"/>
    </source>
</evidence>
<keyword evidence="4" id="KW-0808">Transferase</keyword>
<dbReference type="InterPro" id="IPR036890">
    <property type="entry name" value="HATPase_C_sf"/>
</dbReference>
<organism evidence="9 10">
    <name type="scientific">Terriglobus aquaticus</name>
    <dbReference type="NCBI Taxonomy" id="940139"/>
    <lineage>
        <taxon>Bacteria</taxon>
        <taxon>Pseudomonadati</taxon>
        <taxon>Acidobacteriota</taxon>
        <taxon>Terriglobia</taxon>
        <taxon>Terriglobales</taxon>
        <taxon>Acidobacteriaceae</taxon>
        <taxon>Terriglobus</taxon>
    </lineage>
</organism>
<dbReference type="SUPFAM" id="SSF55874">
    <property type="entry name" value="ATPase domain of HSP90 chaperone/DNA topoisomerase II/histidine kinase"/>
    <property type="match status" value="1"/>
</dbReference>
<sequence length="321" mass="35528">MNITRRRGAIAFFITLGICLVGLAVALNVGWIILNVHQRHVVFLVLGICFFTVLIAGLVLNTIFLVREVRRNERQDSFLNAVTHELKTPIASIRLYLETLQRRSLDETQRQEFYARMMEDNDRLLHTVEQVLRAGEANAKSVIRNNASRLPVDLADLASEALAETVRRHHLQPEQVRLDNQSAQRVFVSANVQSLRTALLNVLDNAVKYSPNGVDITAEVSILRGNVAMLRITDKGVGIPPSHLKRVFHRFYRVGSREISKIKGTGLGLFITRAIAREHGGDATAQSYGTGLGTTITLQLPLLPSSSVPVSVSGSTPEVAR</sequence>
<dbReference type="GO" id="GO:0016301">
    <property type="term" value="F:kinase activity"/>
    <property type="evidence" value="ECO:0007669"/>
    <property type="project" value="UniProtKB-KW"/>
</dbReference>
<dbReference type="PRINTS" id="PR00344">
    <property type="entry name" value="BCTRLSENSOR"/>
</dbReference>
<dbReference type="Pfam" id="PF02518">
    <property type="entry name" value="HATPase_c"/>
    <property type="match status" value="1"/>
</dbReference>
<dbReference type="SUPFAM" id="SSF47384">
    <property type="entry name" value="Homodimeric domain of signal transducing histidine kinase"/>
    <property type="match status" value="1"/>
</dbReference>
<dbReference type="PANTHER" id="PTHR45453">
    <property type="entry name" value="PHOSPHATE REGULON SENSOR PROTEIN PHOR"/>
    <property type="match status" value="1"/>
</dbReference>
<dbReference type="CDD" id="cd00082">
    <property type="entry name" value="HisKA"/>
    <property type="match status" value="1"/>
</dbReference>
<comment type="catalytic activity">
    <reaction evidence="1">
        <text>ATP + protein L-histidine = ADP + protein N-phospho-L-histidine.</text>
        <dbReference type="EC" id="2.7.13.3"/>
    </reaction>
</comment>
<dbReference type="PANTHER" id="PTHR45453:SF1">
    <property type="entry name" value="PHOSPHATE REGULON SENSOR PROTEIN PHOR"/>
    <property type="match status" value="1"/>
</dbReference>
<dbReference type="Pfam" id="PF00512">
    <property type="entry name" value="HisKA"/>
    <property type="match status" value="1"/>
</dbReference>
<dbReference type="Gene3D" id="1.10.287.130">
    <property type="match status" value="1"/>
</dbReference>
<name>A0ABW9KKJ3_9BACT</name>
<evidence type="ECO:0000313" key="9">
    <source>
        <dbReference type="EMBL" id="MFN2976309.1"/>
    </source>
</evidence>
<evidence type="ECO:0000259" key="8">
    <source>
        <dbReference type="PROSITE" id="PS50109"/>
    </source>
</evidence>
<accession>A0ABW9KKJ3</accession>
<dbReference type="CDD" id="cd00075">
    <property type="entry name" value="HATPase"/>
    <property type="match status" value="1"/>
</dbReference>
<dbReference type="EMBL" id="JBJYXY010000001">
    <property type="protein sequence ID" value="MFN2976309.1"/>
    <property type="molecule type" value="Genomic_DNA"/>
</dbReference>
<dbReference type="RefSeq" id="WP_263412207.1">
    <property type="nucleotide sequence ID" value="NZ_BAABBH010000001.1"/>
</dbReference>
<dbReference type="Proteomes" id="UP001634747">
    <property type="component" value="Unassembled WGS sequence"/>
</dbReference>